<keyword evidence="4 5" id="KW-0012">Acyltransferase</keyword>
<evidence type="ECO:0000256" key="1">
    <source>
        <dbReference type="ARBA" id="ARBA00007274"/>
    </source>
</evidence>
<dbReference type="CDD" id="cd04647">
    <property type="entry name" value="LbH_MAT_like"/>
    <property type="match status" value="1"/>
</dbReference>
<dbReference type="InterPro" id="IPR011004">
    <property type="entry name" value="Trimer_LpxA-like_sf"/>
</dbReference>
<dbReference type="Gene3D" id="2.160.10.10">
    <property type="entry name" value="Hexapeptide repeat proteins"/>
    <property type="match status" value="1"/>
</dbReference>
<dbReference type="Pfam" id="PF00132">
    <property type="entry name" value="Hexapep"/>
    <property type="match status" value="1"/>
</dbReference>
<gene>
    <name evidence="5" type="primary">maa</name>
    <name evidence="5" type="ORF">ERS852557_01958</name>
    <name evidence="6" type="ORF">K0H07_13510</name>
</gene>
<dbReference type="GO" id="GO:0008925">
    <property type="term" value="F:maltose O-acetyltransferase activity"/>
    <property type="evidence" value="ECO:0007669"/>
    <property type="project" value="UniProtKB-EC"/>
</dbReference>
<keyword evidence="3" id="KW-0677">Repeat</keyword>
<name>A0A174RSU9_BACT4</name>
<evidence type="ECO:0000256" key="3">
    <source>
        <dbReference type="ARBA" id="ARBA00022737"/>
    </source>
</evidence>
<organism evidence="5 7">
    <name type="scientific">Bacteroides thetaiotaomicron</name>
    <dbReference type="NCBI Taxonomy" id="818"/>
    <lineage>
        <taxon>Bacteria</taxon>
        <taxon>Pseudomonadati</taxon>
        <taxon>Bacteroidota</taxon>
        <taxon>Bacteroidia</taxon>
        <taxon>Bacteroidales</taxon>
        <taxon>Bacteroidaceae</taxon>
        <taxon>Bacteroides</taxon>
    </lineage>
</organism>
<dbReference type="SUPFAM" id="SSF51161">
    <property type="entry name" value="Trimeric LpxA-like enzymes"/>
    <property type="match status" value="1"/>
</dbReference>
<dbReference type="PANTHER" id="PTHR43300">
    <property type="entry name" value="ACETYLTRANSFERASE"/>
    <property type="match status" value="1"/>
</dbReference>
<comment type="similarity">
    <text evidence="1">Belongs to the transferase hexapeptide repeat family.</text>
</comment>
<dbReference type="EMBL" id="CZBI01000002">
    <property type="protein sequence ID" value="CUP86388.1"/>
    <property type="molecule type" value="Genomic_DNA"/>
</dbReference>
<proteinExistence type="inferred from homology"/>
<evidence type="ECO:0000313" key="5">
    <source>
        <dbReference type="EMBL" id="CUP86388.1"/>
    </source>
</evidence>
<accession>A0A174RSU9</accession>
<keyword evidence="2 5" id="KW-0808">Transferase</keyword>
<dbReference type="RefSeq" id="WP_055218271.1">
    <property type="nucleotide sequence ID" value="NZ_CAXSMB010000008.1"/>
</dbReference>
<dbReference type="InterPro" id="IPR050179">
    <property type="entry name" value="Trans_hexapeptide_repeat"/>
</dbReference>
<dbReference type="AlphaFoldDB" id="A0A174RSU9"/>
<evidence type="ECO:0000313" key="7">
    <source>
        <dbReference type="Proteomes" id="UP000095541"/>
    </source>
</evidence>
<sequence>MIKGLYLKVLSILSPEKYARRIGVKIGKNCLIYRSIEWPSEPYLVTIGDNVQLTRGVAIHTHGGGHVARRIHPEFDMFGKIVIQNWVYIGAHSQILPGVTIGEGAIVAAGSIVTKSVASGMVVGGNPAKVICSVEDYIARNLKYNLNTKNMSQGEKMHFLENLSDNSFVKK</sequence>
<dbReference type="InterPro" id="IPR018357">
    <property type="entry name" value="Hexapep_transf_CS"/>
</dbReference>
<evidence type="ECO:0000256" key="2">
    <source>
        <dbReference type="ARBA" id="ARBA00022679"/>
    </source>
</evidence>
<protein>
    <submittedName>
        <fullName evidence="6">Acyltransferase</fullName>
    </submittedName>
    <submittedName>
        <fullName evidence="5">Putative acetyl transferase</fullName>
        <ecNumber evidence="5">2.3.1.79</ecNumber>
    </submittedName>
</protein>
<dbReference type="Proteomes" id="UP000095541">
    <property type="component" value="Unassembled WGS sequence"/>
</dbReference>
<dbReference type="Proteomes" id="UP001200544">
    <property type="component" value="Unassembled WGS sequence"/>
</dbReference>
<reference evidence="5 7" key="1">
    <citation type="submission" date="2015-09" db="EMBL/GenBank/DDBJ databases">
        <authorList>
            <consortium name="Pathogen Informatics"/>
        </authorList>
    </citation>
    <scope>NUCLEOTIDE SEQUENCE [LARGE SCALE GENOMIC DNA]</scope>
    <source>
        <strain evidence="5 7">2789STDY5834945</strain>
    </source>
</reference>
<dbReference type="PROSITE" id="PS00101">
    <property type="entry name" value="HEXAPEP_TRANSFERASES"/>
    <property type="match status" value="1"/>
</dbReference>
<dbReference type="PANTHER" id="PTHR43300:SF11">
    <property type="entry name" value="ACETYLTRANSFERASE RV3034C-RELATED"/>
    <property type="match status" value="1"/>
</dbReference>
<evidence type="ECO:0000313" key="6">
    <source>
        <dbReference type="EMBL" id="MCE9238159.1"/>
    </source>
</evidence>
<dbReference type="EC" id="2.3.1.79" evidence="5"/>
<dbReference type="EMBL" id="JAHYQA010000006">
    <property type="protein sequence ID" value="MCE9238159.1"/>
    <property type="molecule type" value="Genomic_DNA"/>
</dbReference>
<dbReference type="InterPro" id="IPR001451">
    <property type="entry name" value="Hexapep"/>
</dbReference>
<evidence type="ECO:0000256" key="4">
    <source>
        <dbReference type="ARBA" id="ARBA00023315"/>
    </source>
</evidence>
<reference evidence="6" key="2">
    <citation type="submission" date="2021-07" db="EMBL/GenBank/DDBJ databases">
        <title>Comparative genomics of Bacteroides fragilis group isolates reveals species-dependent resistance mechanisms and validates clinical tools for resistance prediction.</title>
        <authorList>
            <person name="Wallace M.J."/>
            <person name="Jean S."/>
            <person name="Wallace M.A."/>
            <person name="Carey-Ann B.D."/>
            <person name="Dantas G."/>
        </authorList>
    </citation>
    <scope>NUCLEOTIDE SEQUENCE</scope>
    <source>
        <strain evidence="6">BJH_160</strain>
    </source>
</reference>